<sequence>MDPGNGPSGSRSNEQSGPIPGVLKIAPGAESWSMLIQSSPPRASSSSLASPNQDSEMDMRSTATIIPSADTGGQLQEDDKFRSCVSEQHDCLKDTDVRSAGLNESQTRSISRFPTQDVPDVCEMGCRDLIDGEPSNYRHHGCIEGFDAEDLEPFSLWELMTTPVEGLLDERFIKPFCFDDGIKNELEPPTSESTNTKRPKQSLTKRKIDDVEPGTRSTSPVDTRGPKSPSRPSNISDKSGRYVIHTNSDVDIIDDGYRWRKYGQKPVKNSHHPRNYYKCTTPNCLVKKQVERCTENPSNVMTTYYGTHNHPQINSAGQLECEPTPHSNISLVPGEYGPRVPHNYCVLPDHALRRRRLNHPQQGGPFPQRPNIDLRGLQFSPLSPQYFLSEVFRSMSGNLYPRPRPPLADSRLDPGILLALAQIYSMWPRGQVPGSAAAYDLQSNSQLPGPSSPLNAGRLLSIQQRILWLQNLMGEDYLTNRMASQQSSGSEENPEGPLNSEHDLGNPSSSI</sequence>
<dbReference type="RefSeq" id="XP_024389464.1">
    <property type="nucleotide sequence ID" value="XM_024533696.2"/>
</dbReference>
<dbReference type="EnsemblPlants" id="Pp3c11_1790V3.1">
    <property type="protein sequence ID" value="Pp3c11_1790V3.1"/>
    <property type="gene ID" value="Pp3c11_1790"/>
</dbReference>
<gene>
    <name evidence="9" type="primary">LOC112288934</name>
    <name evidence="8" type="ORF">PHYPA_014461</name>
</gene>
<dbReference type="SMART" id="SM00774">
    <property type="entry name" value="WRKY"/>
    <property type="match status" value="1"/>
</dbReference>
<dbReference type="GO" id="GO:0003700">
    <property type="term" value="F:DNA-binding transcription factor activity"/>
    <property type="evidence" value="ECO:0000318"/>
    <property type="project" value="GO_Central"/>
</dbReference>
<dbReference type="Pfam" id="PF03106">
    <property type="entry name" value="WRKY"/>
    <property type="match status" value="1"/>
</dbReference>
<dbReference type="PROSITE" id="PS50811">
    <property type="entry name" value="WRKY"/>
    <property type="match status" value="1"/>
</dbReference>
<feature type="domain" description="WRKY" evidence="7">
    <location>
        <begin position="248"/>
        <end position="313"/>
    </location>
</feature>
<proteinExistence type="predicted"/>
<evidence type="ECO:0000313" key="10">
    <source>
        <dbReference type="Proteomes" id="UP000006727"/>
    </source>
</evidence>
<evidence type="ECO:0000256" key="3">
    <source>
        <dbReference type="ARBA" id="ARBA00023125"/>
    </source>
</evidence>
<reference evidence="8 10" key="1">
    <citation type="journal article" date="2008" name="Science">
        <title>The Physcomitrella genome reveals evolutionary insights into the conquest of land by plants.</title>
        <authorList>
            <person name="Rensing S."/>
            <person name="Lang D."/>
            <person name="Zimmer A."/>
            <person name="Terry A."/>
            <person name="Salamov A."/>
            <person name="Shapiro H."/>
            <person name="Nishiyama T."/>
            <person name="Perroud P.-F."/>
            <person name="Lindquist E."/>
            <person name="Kamisugi Y."/>
            <person name="Tanahashi T."/>
            <person name="Sakakibara K."/>
            <person name="Fujita T."/>
            <person name="Oishi K."/>
            <person name="Shin-I T."/>
            <person name="Kuroki Y."/>
            <person name="Toyoda A."/>
            <person name="Suzuki Y."/>
            <person name="Hashimoto A."/>
            <person name="Yamaguchi K."/>
            <person name="Sugano A."/>
            <person name="Kohara Y."/>
            <person name="Fujiyama A."/>
            <person name="Anterola A."/>
            <person name="Aoki S."/>
            <person name="Ashton N."/>
            <person name="Barbazuk W.B."/>
            <person name="Barker E."/>
            <person name="Bennetzen J."/>
            <person name="Bezanilla M."/>
            <person name="Blankenship R."/>
            <person name="Cho S.H."/>
            <person name="Dutcher S."/>
            <person name="Estelle M."/>
            <person name="Fawcett J.A."/>
            <person name="Gundlach H."/>
            <person name="Hanada K."/>
            <person name="Heyl A."/>
            <person name="Hicks K.A."/>
            <person name="Hugh J."/>
            <person name="Lohr M."/>
            <person name="Mayer K."/>
            <person name="Melkozernov A."/>
            <person name="Murata T."/>
            <person name="Nelson D."/>
            <person name="Pils B."/>
            <person name="Prigge M."/>
            <person name="Reiss B."/>
            <person name="Renner T."/>
            <person name="Rombauts S."/>
            <person name="Rushton P."/>
            <person name="Sanderfoot A."/>
            <person name="Schween G."/>
            <person name="Shiu S.-H."/>
            <person name="Stueber K."/>
            <person name="Theodoulou F.L."/>
            <person name="Tu H."/>
            <person name="Van de Peer Y."/>
            <person name="Verrier P.J."/>
            <person name="Waters E."/>
            <person name="Wood A."/>
            <person name="Yang L."/>
            <person name="Cove D."/>
            <person name="Cuming A."/>
            <person name="Hasebe M."/>
            <person name="Lucas S."/>
            <person name="Mishler D.B."/>
            <person name="Reski R."/>
            <person name="Grigoriev I."/>
            <person name="Quatrano R.S."/>
            <person name="Boore J.L."/>
        </authorList>
    </citation>
    <scope>NUCLEOTIDE SEQUENCE [LARGE SCALE GENOMIC DNA]</scope>
    <source>
        <strain evidence="9 10">cv. Gransden 2004</strain>
    </source>
</reference>
<evidence type="ECO:0000313" key="9">
    <source>
        <dbReference type="EnsemblPlants" id="Pp3c11_1790V3.1"/>
    </source>
</evidence>
<keyword evidence="3" id="KW-0238">DNA-binding</keyword>
<keyword evidence="10" id="KW-1185">Reference proteome</keyword>
<evidence type="ECO:0000256" key="4">
    <source>
        <dbReference type="ARBA" id="ARBA00023163"/>
    </source>
</evidence>
<dbReference type="InterPro" id="IPR036576">
    <property type="entry name" value="WRKY_dom_sf"/>
</dbReference>
<feature type="region of interest" description="Disordered" evidence="6">
    <location>
        <begin position="482"/>
        <end position="511"/>
    </location>
</feature>
<dbReference type="OrthoDB" id="693960at2759"/>
<dbReference type="InterPro" id="IPR003657">
    <property type="entry name" value="WRKY_dom"/>
</dbReference>
<dbReference type="AlphaFoldDB" id="A0A2K1JT28"/>
<dbReference type="Proteomes" id="UP000006727">
    <property type="component" value="Chromosome 11"/>
</dbReference>
<feature type="compositionally biased region" description="Low complexity" evidence="6">
    <location>
        <begin position="38"/>
        <end position="51"/>
    </location>
</feature>
<dbReference type="EMBL" id="ABEU02000011">
    <property type="protein sequence ID" value="PNR44691.1"/>
    <property type="molecule type" value="Genomic_DNA"/>
</dbReference>
<dbReference type="FunFam" id="2.20.25.80:FF:000003">
    <property type="entry name" value="WRKY transcription factor 57"/>
    <property type="match status" value="1"/>
</dbReference>
<evidence type="ECO:0000256" key="1">
    <source>
        <dbReference type="ARBA" id="ARBA00004123"/>
    </source>
</evidence>
<feature type="region of interest" description="Disordered" evidence="6">
    <location>
        <begin position="184"/>
        <end position="242"/>
    </location>
</feature>
<evidence type="ECO:0000259" key="7">
    <source>
        <dbReference type="PROSITE" id="PS50811"/>
    </source>
</evidence>
<feature type="compositionally biased region" description="Polar residues" evidence="6">
    <location>
        <begin position="482"/>
        <end position="491"/>
    </location>
</feature>
<reference evidence="9" key="3">
    <citation type="submission" date="2020-12" db="UniProtKB">
        <authorList>
            <consortium name="EnsemblPlants"/>
        </authorList>
    </citation>
    <scope>IDENTIFICATION</scope>
</reference>
<dbReference type="RefSeq" id="XP_073393550.1">
    <property type="nucleotide sequence ID" value="XM_073537449.1"/>
</dbReference>
<evidence type="ECO:0000256" key="2">
    <source>
        <dbReference type="ARBA" id="ARBA00023015"/>
    </source>
</evidence>
<accession>A0A2K1JT28</accession>
<dbReference type="GO" id="GO:0005634">
    <property type="term" value="C:nucleus"/>
    <property type="evidence" value="ECO:0000318"/>
    <property type="project" value="GO_Central"/>
</dbReference>
<protein>
    <recommendedName>
        <fullName evidence="7">WRKY domain-containing protein</fullName>
    </recommendedName>
</protein>
<keyword evidence="2" id="KW-0805">Transcription regulation</keyword>
<evidence type="ECO:0000256" key="6">
    <source>
        <dbReference type="SAM" id="MobiDB-lite"/>
    </source>
</evidence>
<organism evidence="8">
    <name type="scientific">Physcomitrium patens</name>
    <name type="common">Spreading-leaved earth moss</name>
    <name type="synonym">Physcomitrella patens</name>
    <dbReference type="NCBI Taxonomy" id="3218"/>
    <lineage>
        <taxon>Eukaryota</taxon>
        <taxon>Viridiplantae</taxon>
        <taxon>Streptophyta</taxon>
        <taxon>Embryophyta</taxon>
        <taxon>Bryophyta</taxon>
        <taxon>Bryophytina</taxon>
        <taxon>Bryopsida</taxon>
        <taxon>Funariidae</taxon>
        <taxon>Funariales</taxon>
        <taxon>Funariaceae</taxon>
        <taxon>Physcomitrium</taxon>
    </lineage>
</organism>
<keyword evidence="5" id="KW-0539">Nucleus</keyword>
<dbReference type="Gramene" id="Pp3c11_1790V3.2">
    <property type="protein sequence ID" value="Pp3c11_1790V3.2"/>
    <property type="gene ID" value="Pp3c11_1790"/>
</dbReference>
<dbReference type="GO" id="GO:0000976">
    <property type="term" value="F:transcription cis-regulatory region binding"/>
    <property type="evidence" value="ECO:0000318"/>
    <property type="project" value="GO_Central"/>
</dbReference>
<reference evidence="8 10" key="2">
    <citation type="journal article" date="2018" name="Plant J.">
        <title>The Physcomitrella patens chromosome-scale assembly reveals moss genome structure and evolution.</title>
        <authorList>
            <person name="Lang D."/>
            <person name="Ullrich K.K."/>
            <person name="Murat F."/>
            <person name="Fuchs J."/>
            <person name="Jenkins J."/>
            <person name="Haas F.B."/>
            <person name="Piednoel M."/>
            <person name="Gundlach H."/>
            <person name="Van Bel M."/>
            <person name="Meyberg R."/>
            <person name="Vives C."/>
            <person name="Morata J."/>
            <person name="Symeonidi A."/>
            <person name="Hiss M."/>
            <person name="Muchero W."/>
            <person name="Kamisugi Y."/>
            <person name="Saleh O."/>
            <person name="Blanc G."/>
            <person name="Decker E.L."/>
            <person name="van Gessel N."/>
            <person name="Grimwood J."/>
            <person name="Hayes R.D."/>
            <person name="Graham S.W."/>
            <person name="Gunter L.E."/>
            <person name="McDaniel S.F."/>
            <person name="Hoernstein S.N.W."/>
            <person name="Larsson A."/>
            <person name="Li F.W."/>
            <person name="Perroud P.F."/>
            <person name="Phillips J."/>
            <person name="Ranjan P."/>
            <person name="Rokshar D.S."/>
            <person name="Rothfels C.J."/>
            <person name="Schneider L."/>
            <person name="Shu S."/>
            <person name="Stevenson D.W."/>
            <person name="Thummler F."/>
            <person name="Tillich M."/>
            <person name="Villarreal Aguilar J.C."/>
            <person name="Widiez T."/>
            <person name="Wong G.K."/>
            <person name="Wymore A."/>
            <person name="Zhang Y."/>
            <person name="Zimmer A.D."/>
            <person name="Quatrano R.S."/>
            <person name="Mayer K.F.X."/>
            <person name="Goodstein D."/>
            <person name="Casacuberta J.M."/>
            <person name="Vandepoele K."/>
            <person name="Reski R."/>
            <person name="Cuming A.C."/>
            <person name="Tuskan G.A."/>
            <person name="Maumus F."/>
            <person name="Salse J."/>
            <person name="Schmutz J."/>
            <person name="Rensing S.A."/>
        </authorList>
    </citation>
    <scope>NUCLEOTIDE SEQUENCE [LARGE SCALE GENOMIC DNA]</scope>
    <source>
        <strain evidence="9 10">cv. Gransden 2004</strain>
    </source>
</reference>
<dbReference type="PANTHER" id="PTHR31221:SF334">
    <property type="entry name" value="WRKY TRANSCRIPTION FACTOR 57-RELATED"/>
    <property type="match status" value="1"/>
</dbReference>
<evidence type="ECO:0000313" key="8">
    <source>
        <dbReference type="EMBL" id="PNR44691.1"/>
    </source>
</evidence>
<comment type="subcellular location">
    <subcellularLocation>
        <location evidence="1">Nucleus</location>
    </subcellularLocation>
</comment>
<evidence type="ECO:0000256" key="5">
    <source>
        <dbReference type="ARBA" id="ARBA00023242"/>
    </source>
</evidence>
<dbReference type="SUPFAM" id="SSF118290">
    <property type="entry name" value="WRKY DNA-binding domain"/>
    <property type="match status" value="1"/>
</dbReference>
<dbReference type="GeneID" id="112288934"/>
<dbReference type="InterPro" id="IPR044810">
    <property type="entry name" value="WRKY_plant"/>
</dbReference>
<keyword evidence="4" id="KW-0804">Transcription</keyword>
<dbReference type="PANTHER" id="PTHR31221">
    <property type="entry name" value="WRKY TRANSCRIPTION FACTOR PROTEIN 1-RELATED"/>
    <property type="match status" value="1"/>
</dbReference>
<dbReference type="GO" id="GO:0006355">
    <property type="term" value="P:regulation of DNA-templated transcription"/>
    <property type="evidence" value="ECO:0000318"/>
    <property type="project" value="GO_Central"/>
</dbReference>
<dbReference type="Gene3D" id="2.20.25.80">
    <property type="entry name" value="WRKY domain"/>
    <property type="match status" value="1"/>
</dbReference>
<name>A0A2K1JT28_PHYPA</name>
<dbReference type="EnsemblPlants" id="Pp3c11_1790V3.2">
    <property type="protein sequence ID" value="Pp3c11_1790V3.2"/>
    <property type="gene ID" value="Pp3c11_1790"/>
</dbReference>
<feature type="region of interest" description="Disordered" evidence="6">
    <location>
        <begin position="1"/>
        <end position="76"/>
    </location>
</feature>
<dbReference type="Gramene" id="Pp3c11_1790V3.1">
    <property type="protein sequence ID" value="Pp3c11_1790V3.1"/>
    <property type="gene ID" value="Pp3c11_1790"/>
</dbReference>
<dbReference type="PaxDb" id="3218-PP1S39_212V6.1"/>